<comment type="caution">
    <text evidence="1">The sequence shown here is derived from an EMBL/GenBank/DDBJ whole genome shotgun (WGS) entry which is preliminary data.</text>
</comment>
<dbReference type="VEuPathDB" id="MicrosporidiaDB:HERIO_2284"/>
<dbReference type="AlphaFoldDB" id="A0A1X0Q7I3"/>
<name>A0A1X0Q7I3_9MICR</name>
<proteinExistence type="predicted"/>
<accession>A0A1X0Q7I3</accession>
<organism evidence="1 2">
    <name type="scientific">Hepatospora eriocheir</name>
    <dbReference type="NCBI Taxonomy" id="1081669"/>
    <lineage>
        <taxon>Eukaryota</taxon>
        <taxon>Fungi</taxon>
        <taxon>Fungi incertae sedis</taxon>
        <taxon>Microsporidia</taxon>
        <taxon>Hepatosporidae</taxon>
        <taxon>Hepatospora</taxon>
    </lineage>
</organism>
<gene>
    <name evidence="1" type="ORF">HERIO_2284</name>
</gene>
<evidence type="ECO:0000313" key="2">
    <source>
        <dbReference type="Proteomes" id="UP000192356"/>
    </source>
</evidence>
<keyword evidence="2" id="KW-1185">Reference proteome</keyword>
<reference evidence="1 2" key="1">
    <citation type="journal article" date="2017" name="Environ. Microbiol.">
        <title>Decay of the glycolytic pathway and adaptation to intranuclear parasitism within Enterocytozoonidae microsporidia.</title>
        <authorList>
            <person name="Wiredu Boakye D."/>
            <person name="Jaroenlak P."/>
            <person name="Prachumwat A."/>
            <person name="Williams T.A."/>
            <person name="Bateman K.S."/>
            <person name="Itsathitphaisarn O."/>
            <person name="Sritunyalucksana K."/>
            <person name="Paszkiewicz K.H."/>
            <person name="Moore K.A."/>
            <person name="Stentiford G.D."/>
            <person name="Williams B.A."/>
        </authorList>
    </citation>
    <scope>NUCLEOTIDE SEQUENCE [LARGE SCALE GENOMIC DNA]</scope>
    <source>
        <strain evidence="1 2">GB1</strain>
    </source>
</reference>
<evidence type="ECO:0000313" key="1">
    <source>
        <dbReference type="EMBL" id="ORD95702.1"/>
    </source>
</evidence>
<sequence>MSQFENIKEMFKENKNDLIEYLKVISILHINHIFLNHETNNKSLNLQKDLVIYQVKLNIRNNFLKKLILLED</sequence>
<dbReference type="EMBL" id="LVKB01000208">
    <property type="protein sequence ID" value="ORD95702.1"/>
    <property type="molecule type" value="Genomic_DNA"/>
</dbReference>
<dbReference type="Proteomes" id="UP000192356">
    <property type="component" value="Unassembled WGS sequence"/>
</dbReference>
<dbReference type="VEuPathDB" id="MicrosporidiaDB:A0H76_449"/>
<protein>
    <submittedName>
        <fullName evidence="1">Uncharacterized protein</fullName>
    </submittedName>
</protein>